<evidence type="ECO:0000256" key="1">
    <source>
        <dbReference type="SAM" id="MobiDB-lite"/>
    </source>
</evidence>
<name>A0A067MC25_BOTB1</name>
<organism evidence="2 3">
    <name type="scientific">Botryobasidium botryosum (strain FD-172 SS1)</name>
    <dbReference type="NCBI Taxonomy" id="930990"/>
    <lineage>
        <taxon>Eukaryota</taxon>
        <taxon>Fungi</taxon>
        <taxon>Dikarya</taxon>
        <taxon>Basidiomycota</taxon>
        <taxon>Agaricomycotina</taxon>
        <taxon>Agaricomycetes</taxon>
        <taxon>Cantharellales</taxon>
        <taxon>Botryobasidiaceae</taxon>
        <taxon>Botryobasidium</taxon>
    </lineage>
</organism>
<dbReference type="EMBL" id="KL198045">
    <property type="protein sequence ID" value="KDQ13124.1"/>
    <property type="molecule type" value="Genomic_DNA"/>
</dbReference>
<dbReference type="InterPro" id="IPR010856">
    <property type="entry name" value="Gig2-like"/>
</dbReference>
<dbReference type="SUPFAM" id="SSF51197">
    <property type="entry name" value="Clavaminate synthase-like"/>
    <property type="match status" value="1"/>
</dbReference>
<dbReference type="AlphaFoldDB" id="A0A067MC25"/>
<dbReference type="STRING" id="930990.A0A067MC25"/>
<sequence length="482" mass="52974">MAPSDSVDLPSRPSPPALSGSDGVFPAHLAALKRRLVPPAAEPAVVAAWNDVLAELARFTTQAQATGPDIIPQIQFDQISSLSEDQRNLIKRRGCVVIRNVVPDDEALAWKQQLRDYVAANPSVNGFPEGNKQFFEIYWSASQLRARSHPNVLAVSSFLNSLYHSGSDSSSDAPVSLRSPLSYADRFRIRHPGPVKWNVHKPHIDGASIERWQDDDIRACYQSILHGDWRAHDPYAIDGRLLGNTDVYGRPNQASFPLSNFIHSLFSSVFRTWQGWLSMSETGPNEGTLKLFPDVLLSNSYLILRPFFRPSNPLAPDLLDPANWLLDLNSCDFPGITPKPAWYEGQRLSNDSHPHLKLDDAMVSVPKVYPGDLVFWHCDVVHSVETEHHGAHDSSVMYIPAVPLTPANAAYVAKQKAHFLQGLAPPDFPQGEGEGSFVGKGLLSDIHPDGLNAMGFGQLDIPEGAAPSEIEAIRIANKAFAV</sequence>
<dbReference type="Pfam" id="PF07350">
    <property type="entry name" value="Gig2-like"/>
    <property type="match status" value="1"/>
</dbReference>
<keyword evidence="3" id="KW-1185">Reference proteome</keyword>
<proteinExistence type="predicted"/>
<dbReference type="PANTHER" id="PTHR30613">
    <property type="entry name" value="UNCHARACTERIZED PROTEIN YBIU-RELATED"/>
    <property type="match status" value="1"/>
</dbReference>
<dbReference type="Gene3D" id="2.60.120.330">
    <property type="entry name" value="B-lactam Antibiotic, Isopenicillin N Synthase, Chain"/>
    <property type="match status" value="1"/>
</dbReference>
<dbReference type="InParanoid" id="A0A067MC25"/>
<feature type="region of interest" description="Disordered" evidence="1">
    <location>
        <begin position="1"/>
        <end position="20"/>
    </location>
</feature>
<protein>
    <recommendedName>
        <fullName evidence="4">DUF1479-domain-containing protein</fullName>
    </recommendedName>
</protein>
<reference evidence="3" key="1">
    <citation type="journal article" date="2014" name="Proc. Natl. Acad. Sci. U.S.A.">
        <title>Extensive sampling of basidiomycete genomes demonstrates inadequacy of the white-rot/brown-rot paradigm for wood decay fungi.</title>
        <authorList>
            <person name="Riley R."/>
            <person name="Salamov A.A."/>
            <person name="Brown D.W."/>
            <person name="Nagy L.G."/>
            <person name="Floudas D."/>
            <person name="Held B.W."/>
            <person name="Levasseur A."/>
            <person name="Lombard V."/>
            <person name="Morin E."/>
            <person name="Otillar R."/>
            <person name="Lindquist E.A."/>
            <person name="Sun H."/>
            <person name="LaButti K.M."/>
            <person name="Schmutz J."/>
            <person name="Jabbour D."/>
            <person name="Luo H."/>
            <person name="Baker S.E."/>
            <person name="Pisabarro A.G."/>
            <person name="Walton J.D."/>
            <person name="Blanchette R.A."/>
            <person name="Henrissat B."/>
            <person name="Martin F."/>
            <person name="Cullen D."/>
            <person name="Hibbett D.S."/>
            <person name="Grigoriev I.V."/>
        </authorList>
    </citation>
    <scope>NUCLEOTIDE SEQUENCE [LARGE SCALE GENOMIC DNA]</scope>
    <source>
        <strain evidence="3">FD-172 SS1</strain>
    </source>
</reference>
<gene>
    <name evidence="2" type="ORF">BOTBODRAFT_160721</name>
</gene>
<dbReference type="PANTHER" id="PTHR30613:SF1">
    <property type="entry name" value="DUF1479 DOMAIN PROTEIN (AFU_ORTHOLOGUE AFUA_5G09280)"/>
    <property type="match status" value="1"/>
</dbReference>
<evidence type="ECO:0000313" key="2">
    <source>
        <dbReference type="EMBL" id="KDQ13124.1"/>
    </source>
</evidence>
<evidence type="ECO:0008006" key="4">
    <source>
        <dbReference type="Google" id="ProtNLM"/>
    </source>
</evidence>
<accession>A0A067MC25</accession>
<dbReference type="Proteomes" id="UP000027195">
    <property type="component" value="Unassembled WGS sequence"/>
</dbReference>
<dbReference type="OrthoDB" id="8249012at2759"/>
<dbReference type="HOGENOM" id="CLU_011148_0_0_1"/>
<dbReference type="InterPro" id="IPR027443">
    <property type="entry name" value="IPNS-like_sf"/>
</dbReference>
<evidence type="ECO:0000313" key="3">
    <source>
        <dbReference type="Proteomes" id="UP000027195"/>
    </source>
</evidence>